<feature type="compositionally biased region" description="Low complexity" evidence="1">
    <location>
        <begin position="192"/>
        <end position="216"/>
    </location>
</feature>
<proteinExistence type="predicted"/>
<dbReference type="Proteomes" id="UP000799776">
    <property type="component" value="Unassembled WGS sequence"/>
</dbReference>
<accession>A0A9P4M0G7</accession>
<dbReference type="OrthoDB" id="5411141at2759"/>
<evidence type="ECO:0000256" key="2">
    <source>
        <dbReference type="SAM" id="Phobius"/>
    </source>
</evidence>
<dbReference type="EMBL" id="ML978718">
    <property type="protein sequence ID" value="KAF2087898.1"/>
    <property type="molecule type" value="Genomic_DNA"/>
</dbReference>
<feature type="compositionally biased region" description="Polar residues" evidence="1">
    <location>
        <begin position="55"/>
        <end position="88"/>
    </location>
</feature>
<organism evidence="3 4">
    <name type="scientific">Saccharata proteae CBS 121410</name>
    <dbReference type="NCBI Taxonomy" id="1314787"/>
    <lineage>
        <taxon>Eukaryota</taxon>
        <taxon>Fungi</taxon>
        <taxon>Dikarya</taxon>
        <taxon>Ascomycota</taxon>
        <taxon>Pezizomycotina</taxon>
        <taxon>Dothideomycetes</taxon>
        <taxon>Dothideomycetes incertae sedis</taxon>
        <taxon>Botryosphaeriales</taxon>
        <taxon>Saccharataceae</taxon>
        <taxon>Saccharata</taxon>
    </lineage>
</organism>
<feature type="compositionally biased region" description="Low complexity" evidence="1">
    <location>
        <begin position="102"/>
        <end position="113"/>
    </location>
</feature>
<feature type="transmembrane region" description="Helical" evidence="2">
    <location>
        <begin position="6"/>
        <end position="27"/>
    </location>
</feature>
<feature type="region of interest" description="Disordered" evidence="1">
    <location>
        <begin position="185"/>
        <end position="217"/>
    </location>
</feature>
<sequence>MEPVLIAVGVIVFVLLVSLTGLGTWMMRRRGLTFTELITGRKDYTRARLARRPSISPSFTPDWKTTSSDSWDQESLSISKPTTATKQITPPPPVILQNNHRLPPTTLNDPTTPKSSTSFLEDATPPRHSALANHSRNVSLAPSLYSLAEHDQNSANGATRLSTTIPPPPETSAASFQQFMANRRHTASRNGRLSATSARVSTTTTTTTPRDSTASTKPRFRTVDSWVGQQSNAIADERLQQHVDDAVFGSQALGPASQQGQAPRRKIGHVAQGSDATVFRAHPGTEVVIPRGSLVPSEILDGDVGAPSAFEERGRGSLSAW</sequence>
<keyword evidence="2" id="KW-0472">Membrane</keyword>
<evidence type="ECO:0000256" key="1">
    <source>
        <dbReference type="SAM" id="MobiDB-lite"/>
    </source>
</evidence>
<evidence type="ECO:0000313" key="3">
    <source>
        <dbReference type="EMBL" id="KAF2087898.1"/>
    </source>
</evidence>
<protein>
    <submittedName>
        <fullName evidence="3">Uncharacterized protein</fullName>
    </submittedName>
</protein>
<gene>
    <name evidence="3" type="ORF">K490DRAFT_65177</name>
</gene>
<feature type="region of interest" description="Disordered" evidence="1">
    <location>
        <begin position="55"/>
        <end position="124"/>
    </location>
</feature>
<dbReference type="AlphaFoldDB" id="A0A9P4M0G7"/>
<keyword evidence="2" id="KW-1133">Transmembrane helix</keyword>
<keyword evidence="4" id="KW-1185">Reference proteome</keyword>
<keyword evidence="2" id="KW-0812">Transmembrane</keyword>
<comment type="caution">
    <text evidence="3">The sequence shown here is derived from an EMBL/GenBank/DDBJ whole genome shotgun (WGS) entry which is preliminary data.</text>
</comment>
<evidence type="ECO:0000313" key="4">
    <source>
        <dbReference type="Proteomes" id="UP000799776"/>
    </source>
</evidence>
<reference evidence="3" key="1">
    <citation type="journal article" date="2020" name="Stud. Mycol.">
        <title>101 Dothideomycetes genomes: a test case for predicting lifestyles and emergence of pathogens.</title>
        <authorList>
            <person name="Haridas S."/>
            <person name="Albert R."/>
            <person name="Binder M."/>
            <person name="Bloem J."/>
            <person name="Labutti K."/>
            <person name="Salamov A."/>
            <person name="Andreopoulos B."/>
            <person name="Baker S."/>
            <person name="Barry K."/>
            <person name="Bills G."/>
            <person name="Bluhm B."/>
            <person name="Cannon C."/>
            <person name="Castanera R."/>
            <person name="Culley D."/>
            <person name="Daum C."/>
            <person name="Ezra D."/>
            <person name="Gonzalez J."/>
            <person name="Henrissat B."/>
            <person name="Kuo A."/>
            <person name="Liang C."/>
            <person name="Lipzen A."/>
            <person name="Lutzoni F."/>
            <person name="Magnuson J."/>
            <person name="Mondo S."/>
            <person name="Nolan M."/>
            <person name="Ohm R."/>
            <person name="Pangilinan J."/>
            <person name="Park H.-J."/>
            <person name="Ramirez L."/>
            <person name="Alfaro M."/>
            <person name="Sun H."/>
            <person name="Tritt A."/>
            <person name="Yoshinaga Y."/>
            <person name="Zwiers L.-H."/>
            <person name="Turgeon B."/>
            <person name="Goodwin S."/>
            <person name="Spatafora J."/>
            <person name="Crous P."/>
            <person name="Grigoriev I."/>
        </authorList>
    </citation>
    <scope>NUCLEOTIDE SEQUENCE</scope>
    <source>
        <strain evidence="3">CBS 121410</strain>
    </source>
</reference>
<name>A0A9P4M0G7_9PEZI</name>
<feature type="region of interest" description="Disordered" evidence="1">
    <location>
        <begin position="300"/>
        <end position="321"/>
    </location>
</feature>